<evidence type="ECO:0000313" key="3">
    <source>
        <dbReference type="Proteomes" id="UP000012589"/>
    </source>
</evidence>
<evidence type="ECO:0000313" key="2">
    <source>
        <dbReference type="EMBL" id="EMZ23494.1"/>
    </source>
</evidence>
<organism evidence="2 3">
    <name type="scientific">Eubacterium plexicaudatum ASF492</name>
    <dbReference type="NCBI Taxonomy" id="1235802"/>
    <lineage>
        <taxon>Bacteria</taxon>
        <taxon>Bacillati</taxon>
        <taxon>Bacillota</taxon>
        <taxon>Clostridia</taxon>
        <taxon>Eubacteriales</taxon>
        <taxon>Eubacteriaceae</taxon>
        <taxon>Eubacterium</taxon>
    </lineage>
</organism>
<sequence length="329" mass="37808">MITIGVVLSNAYVDYSAHIIRGLCRRAKEREGVNLIFFPGVLGSDLKSSEENEKAEFYGDAVALVDVLIVSDQEMLQMLLDQPEGALFSNVLEHVPYLLLKDDAGQVFERACALAEGQPTDEQHAVEEDEADLFAENGQTKGQRRDRFERALEFALKAHKGQVRKGSSVPYIFHPIETALITMTLTRDQDIIIAALFHDVIEDTRYSAKEIEDAFGSRVAHLVQMESENKRKGQDASETWKIRKQEFIDGLERKSKDEKVIALADKLSNMRATRQGYLKNDERFWERFHQKDKNMHGWYYRAVADRLREFEDTDAWKELNRLIGEVFDM</sequence>
<evidence type="ECO:0000259" key="1">
    <source>
        <dbReference type="PROSITE" id="PS51831"/>
    </source>
</evidence>
<feature type="domain" description="HD" evidence="1">
    <location>
        <begin position="171"/>
        <end position="270"/>
    </location>
</feature>
<dbReference type="InterPro" id="IPR003607">
    <property type="entry name" value="HD/PDEase_dom"/>
</dbReference>
<dbReference type="InterPro" id="IPR052194">
    <property type="entry name" value="MESH1"/>
</dbReference>
<dbReference type="Proteomes" id="UP000012589">
    <property type="component" value="Unassembled WGS sequence"/>
</dbReference>
<dbReference type="SUPFAM" id="SSF109604">
    <property type="entry name" value="HD-domain/PDEase-like"/>
    <property type="match status" value="1"/>
</dbReference>
<dbReference type="PATRIC" id="fig|1235802.3.peg.3876"/>
<dbReference type="PANTHER" id="PTHR46246">
    <property type="entry name" value="GUANOSINE-3',5'-BIS(DIPHOSPHATE) 3'-PYROPHOSPHOHYDROLASE MESH1"/>
    <property type="match status" value="1"/>
</dbReference>
<protein>
    <recommendedName>
        <fullName evidence="1">HD domain-containing protein</fullName>
    </recommendedName>
</protein>
<dbReference type="SMART" id="SM00471">
    <property type="entry name" value="HDc"/>
    <property type="match status" value="1"/>
</dbReference>
<accession>N2AGL2</accession>
<dbReference type="AlphaFoldDB" id="N2AGL2"/>
<comment type="caution">
    <text evidence="2">The sequence shown here is derived from an EMBL/GenBank/DDBJ whole genome shotgun (WGS) entry which is preliminary data.</text>
</comment>
<reference evidence="2 3" key="1">
    <citation type="journal article" date="2014" name="Genome Announc.">
        <title>Draft genome sequences of the altered schaedler flora, a defined bacterial community from gnotobiotic mice.</title>
        <authorList>
            <person name="Wannemuehler M.J."/>
            <person name="Overstreet A.M."/>
            <person name="Ward D.V."/>
            <person name="Phillips G.J."/>
        </authorList>
    </citation>
    <scope>NUCLEOTIDE SEQUENCE [LARGE SCALE GENOMIC DNA]</scope>
    <source>
        <strain evidence="2 3">ASF492</strain>
    </source>
</reference>
<dbReference type="eggNOG" id="COG0317">
    <property type="taxonomic scope" value="Bacteria"/>
</dbReference>
<name>N2AGL2_9FIRM</name>
<proteinExistence type="predicted"/>
<dbReference type="HOGENOM" id="CLU_843978_0_0_9"/>
<dbReference type="EMBL" id="AQFT01000107">
    <property type="protein sequence ID" value="EMZ23494.1"/>
    <property type="molecule type" value="Genomic_DNA"/>
</dbReference>
<dbReference type="InterPro" id="IPR006674">
    <property type="entry name" value="HD_domain"/>
</dbReference>
<dbReference type="CDD" id="cd00077">
    <property type="entry name" value="HDc"/>
    <property type="match status" value="1"/>
</dbReference>
<keyword evidence="3" id="KW-1185">Reference proteome</keyword>
<dbReference type="STRING" id="1235802.C823_03669"/>
<dbReference type="PROSITE" id="PS51831">
    <property type="entry name" value="HD"/>
    <property type="match status" value="1"/>
</dbReference>
<dbReference type="Pfam" id="PF13328">
    <property type="entry name" value="HD_4"/>
    <property type="match status" value="1"/>
</dbReference>
<dbReference type="GO" id="GO:0008893">
    <property type="term" value="F:guanosine-3',5'-bis(diphosphate) 3'-diphosphatase activity"/>
    <property type="evidence" value="ECO:0007669"/>
    <property type="project" value="TreeGrafter"/>
</dbReference>
<dbReference type="Gene3D" id="1.10.3210.10">
    <property type="entry name" value="Hypothetical protein af1432"/>
    <property type="match status" value="1"/>
</dbReference>
<gene>
    <name evidence="2" type="ORF">C823_03669</name>
</gene>
<dbReference type="PANTHER" id="PTHR46246:SF1">
    <property type="entry name" value="GUANOSINE-3',5'-BIS(DIPHOSPHATE) 3'-PYROPHOSPHOHYDROLASE MESH1"/>
    <property type="match status" value="1"/>
</dbReference>